<sequence length="205" mass="22319">MTDQLGGEGPARPIGPNPRGPYDEKDAPDDNVRRLDLRSIRIPVPAWGEFLVDMAPDDSIVRLVHWQTPLGRFTVTAYAAPSSNGLWEQVIPELMDGLRQDCRTVRREPGSWGDEVAATMGDRALRFVGIDGPGWMLRGAMLAPPATVQHSASALRDLLRGTVVARGADELPDRTLLPMQLPPEMAARIPGVPKDEAGLRSFGVL</sequence>
<proteinExistence type="predicted"/>
<gene>
    <name evidence="2" type="ORF">KV110_15835</name>
</gene>
<dbReference type="Pfam" id="PF12502">
    <property type="entry name" value="DUF3710"/>
    <property type="match status" value="1"/>
</dbReference>
<dbReference type="Proteomes" id="UP000694257">
    <property type="component" value="Chromosome"/>
</dbReference>
<name>A0ABX8S1D4_NOCIO</name>
<evidence type="ECO:0000256" key="1">
    <source>
        <dbReference type="SAM" id="MobiDB-lite"/>
    </source>
</evidence>
<feature type="region of interest" description="Disordered" evidence="1">
    <location>
        <begin position="1"/>
        <end position="29"/>
    </location>
</feature>
<dbReference type="InterPro" id="IPR022183">
    <property type="entry name" value="DUF3710"/>
</dbReference>
<protein>
    <submittedName>
        <fullName evidence="2">DUF3710 domain-containing protein</fullName>
    </submittedName>
</protein>
<organism evidence="2 3">
    <name type="scientific">Nocardia iowensis</name>
    <dbReference type="NCBI Taxonomy" id="204891"/>
    <lineage>
        <taxon>Bacteria</taxon>
        <taxon>Bacillati</taxon>
        <taxon>Actinomycetota</taxon>
        <taxon>Actinomycetes</taxon>
        <taxon>Mycobacteriales</taxon>
        <taxon>Nocardiaceae</taxon>
        <taxon>Nocardia</taxon>
    </lineage>
</organism>
<evidence type="ECO:0000313" key="3">
    <source>
        <dbReference type="Proteomes" id="UP000694257"/>
    </source>
</evidence>
<dbReference type="EMBL" id="CP078145">
    <property type="protein sequence ID" value="QXN94395.1"/>
    <property type="molecule type" value="Genomic_DNA"/>
</dbReference>
<reference evidence="2 3" key="1">
    <citation type="submission" date="2021-07" db="EMBL/GenBank/DDBJ databases">
        <title>Whole Genome Sequence of Nocardia Iowensis.</title>
        <authorList>
            <person name="Lamm A."/>
            <person name="Collins-Fairclough A.M."/>
            <person name="Bunk B."/>
            <person name="Sproer C."/>
        </authorList>
    </citation>
    <scope>NUCLEOTIDE SEQUENCE [LARGE SCALE GENOMIC DNA]</scope>
    <source>
        <strain evidence="2 3">NRRL 5646</strain>
    </source>
</reference>
<keyword evidence="3" id="KW-1185">Reference proteome</keyword>
<dbReference type="RefSeq" id="WP_218476929.1">
    <property type="nucleotide sequence ID" value="NZ_BAABJN010000015.1"/>
</dbReference>
<evidence type="ECO:0000313" key="2">
    <source>
        <dbReference type="EMBL" id="QXN94395.1"/>
    </source>
</evidence>
<accession>A0ABX8S1D4</accession>